<sequence length="122" mass="12960">MRAELKGMHSPDVDLADPDAVCVADEVLVQLMIGPADAVGEEAFDLVVRASGGSAGGAGGCGFRPVDRALVLDRVDTAGIRRYVQDFLGDLERPTWDALACAIGRIARWEFAGYRPVRDDGA</sequence>
<name>A0ABV3F239_9NOCA</name>
<dbReference type="Proteomes" id="UP001551658">
    <property type="component" value="Unassembled WGS sequence"/>
</dbReference>
<dbReference type="RefSeq" id="WP_357972968.1">
    <property type="nucleotide sequence ID" value="NZ_JBFAIH010000001.1"/>
</dbReference>
<dbReference type="EMBL" id="JBFAIH010000001">
    <property type="protein sequence ID" value="MEV0361732.1"/>
    <property type="molecule type" value="Genomic_DNA"/>
</dbReference>
<proteinExistence type="predicted"/>
<gene>
    <name evidence="1" type="ORF">AB0H72_03435</name>
</gene>
<dbReference type="Pfam" id="PF15586">
    <property type="entry name" value="Imm8"/>
    <property type="match status" value="1"/>
</dbReference>
<reference evidence="1 2" key="1">
    <citation type="submission" date="2024-06" db="EMBL/GenBank/DDBJ databases">
        <title>The Natural Products Discovery Center: Release of the First 8490 Sequenced Strains for Exploring Actinobacteria Biosynthetic Diversity.</title>
        <authorList>
            <person name="Kalkreuter E."/>
            <person name="Kautsar S.A."/>
            <person name="Yang D."/>
            <person name="Bader C.D."/>
            <person name="Teijaro C.N."/>
            <person name="Fluegel L."/>
            <person name="Davis C.M."/>
            <person name="Simpson J.R."/>
            <person name="Lauterbach L."/>
            <person name="Steele A.D."/>
            <person name="Gui C."/>
            <person name="Meng S."/>
            <person name="Li G."/>
            <person name="Viehrig K."/>
            <person name="Ye F."/>
            <person name="Su P."/>
            <person name="Kiefer A.F."/>
            <person name="Nichols A."/>
            <person name="Cepeda A.J."/>
            <person name="Yan W."/>
            <person name="Fan B."/>
            <person name="Jiang Y."/>
            <person name="Adhikari A."/>
            <person name="Zheng C.-J."/>
            <person name="Schuster L."/>
            <person name="Cowan T.M."/>
            <person name="Smanski M.J."/>
            <person name="Chevrette M.G."/>
            <person name="De Carvalho L.P.S."/>
            <person name="Shen B."/>
        </authorList>
    </citation>
    <scope>NUCLEOTIDE SEQUENCE [LARGE SCALE GENOMIC DNA]</scope>
    <source>
        <strain evidence="1 2">NPDC050671</strain>
    </source>
</reference>
<keyword evidence="2" id="KW-1185">Reference proteome</keyword>
<accession>A0ABV3F239</accession>
<comment type="caution">
    <text evidence="1">The sequence shown here is derived from an EMBL/GenBank/DDBJ whole genome shotgun (WGS) entry which is preliminary data.</text>
</comment>
<evidence type="ECO:0000313" key="1">
    <source>
        <dbReference type="EMBL" id="MEV0361732.1"/>
    </source>
</evidence>
<protein>
    <submittedName>
        <fullName evidence="1">Imm8 family immunity protein</fullName>
    </submittedName>
</protein>
<organism evidence="1 2">
    <name type="scientific">Nocardia fusca</name>
    <dbReference type="NCBI Taxonomy" id="941183"/>
    <lineage>
        <taxon>Bacteria</taxon>
        <taxon>Bacillati</taxon>
        <taxon>Actinomycetota</taxon>
        <taxon>Actinomycetes</taxon>
        <taxon>Mycobacteriales</taxon>
        <taxon>Nocardiaceae</taxon>
        <taxon>Nocardia</taxon>
    </lineage>
</organism>
<dbReference type="InterPro" id="IPR028964">
    <property type="entry name" value="Imm8"/>
</dbReference>
<evidence type="ECO:0000313" key="2">
    <source>
        <dbReference type="Proteomes" id="UP001551658"/>
    </source>
</evidence>